<sequence>MLIGRGVSNAAPGDPKLGTAIILSNIGQHQTERRLFWRITVIPILKTFSTRRSETVDIDCSRMIEENRKPVNVVVSRYALALQTRSQNLRWSPEPCRGVENKGQSKPSLPATSPSS</sequence>
<proteinExistence type="predicted"/>
<dbReference type="GeneID" id="36396064"/>
<reference evidence="3" key="1">
    <citation type="submission" date="2014-09" db="EMBL/GenBank/DDBJ databases">
        <authorList>
            <person name="Sharma Rahul"/>
            <person name="Thines Marco"/>
        </authorList>
    </citation>
    <scope>NUCLEOTIDE SEQUENCE [LARGE SCALE GENOMIC DNA]</scope>
</reference>
<keyword evidence="3" id="KW-1185">Reference proteome</keyword>
<dbReference type="RefSeq" id="XP_024581031.1">
    <property type="nucleotide sequence ID" value="XM_024730788.1"/>
</dbReference>
<accession>A0A0P1ASD8</accession>
<organism evidence="2 3">
    <name type="scientific">Plasmopara halstedii</name>
    <name type="common">Downy mildew of sunflower</name>
    <dbReference type="NCBI Taxonomy" id="4781"/>
    <lineage>
        <taxon>Eukaryota</taxon>
        <taxon>Sar</taxon>
        <taxon>Stramenopiles</taxon>
        <taxon>Oomycota</taxon>
        <taxon>Peronosporomycetes</taxon>
        <taxon>Peronosporales</taxon>
        <taxon>Peronosporaceae</taxon>
        <taxon>Plasmopara</taxon>
    </lineage>
</organism>
<evidence type="ECO:0000256" key="1">
    <source>
        <dbReference type="SAM" id="MobiDB-lite"/>
    </source>
</evidence>
<dbReference type="EMBL" id="CCYD01001279">
    <property type="protein sequence ID" value="CEG44662.1"/>
    <property type="molecule type" value="Genomic_DNA"/>
</dbReference>
<dbReference type="Proteomes" id="UP000054928">
    <property type="component" value="Unassembled WGS sequence"/>
</dbReference>
<evidence type="ECO:0000313" key="2">
    <source>
        <dbReference type="EMBL" id="CEG44662.1"/>
    </source>
</evidence>
<evidence type="ECO:0000313" key="3">
    <source>
        <dbReference type="Proteomes" id="UP000054928"/>
    </source>
</evidence>
<dbReference type="AlphaFoldDB" id="A0A0P1ASD8"/>
<name>A0A0P1ASD8_PLAHL</name>
<feature type="compositionally biased region" description="Polar residues" evidence="1">
    <location>
        <begin position="102"/>
        <end position="116"/>
    </location>
</feature>
<protein>
    <submittedName>
        <fullName evidence="2">Uncharacterized protein</fullName>
    </submittedName>
</protein>
<feature type="region of interest" description="Disordered" evidence="1">
    <location>
        <begin position="91"/>
        <end position="116"/>
    </location>
</feature>